<dbReference type="GO" id="GO:0016020">
    <property type="term" value="C:membrane"/>
    <property type="evidence" value="ECO:0007669"/>
    <property type="project" value="TreeGrafter"/>
</dbReference>
<evidence type="ECO:0000256" key="1">
    <source>
        <dbReference type="ARBA" id="ARBA00006484"/>
    </source>
</evidence>
<dbReference type="SUPFAM" id="SSF51735">
    <property type="entry name" value="NAD(P)-binding Rossmann-fold domains"/>
    <property type="match status" value="1"/>
</dbReference>
<dbReference type="PROSITE" id="PS00061">
    <property type="entry name" value="ADH_SHORT"/>
    <property type="match status" value="1"/>
</dbReference>
<keyword evidence="2" id="KW-0560">Oxidoreductase</keyword>
<dbReference type="AlphaFoldDB" id="A0A1I5M2W0"/>
<dbReference type="InterPro" id="IPR036291">
    <property type="entry name" value="NAD(P)-bd_dom_sf"/>
</dbReference>
<keyword evidence="5" id="KW-1185">Reference proteome</keyword>
<proteinExistence type="inferred from homology"/>
<accession>A0A1I5M2W0</accession>
<dbReference type="OrthoDB" id="9793345at2"/>
<dbReference type="Proteomes" id="UP000198892">
    <property type="component" value="Unassembled WGS sequence"/>
</dbReference>
<dbReference type="PANTHER" id="PTHR44196">
    <property type="entry name" value="DEHYDROGENASE/REDUCTASE SDR FAMILY MEMBER 7B"/>
    <property type="match status" value="1"/>
</dbReference>
<sequence>MLHTRPKTIMITGASSGIGKELAVRAAGKGHHPLLISRSREKLELLKESLHQEGKKCSIYTADVTDEASCKETAAAIMSEVDQLDVVINNAGTGVFSAVEDIRTEEAAAMLNVNVFAPFFMTKQVLPVMKEQRHGIIINIGSQAGKIATPKASFYAASKHAIIGFSNALRQEVRDSGIYVSVVNTGPVRTPFIQKADRSGQYEKSAGPWMLPADKVAERVLKLTIRPRRELNMPWWMDIVSRLYRIWPGLIEKAGKRWFQKK</sequence>
<dbReference type="PRINTS" id="PR00081">
    <property type="entry name" value="GDHRDH"/>
</dbReference>
<reference evidence="5" key="1">
    <citation type="submission" date="2016-10" db="EMBL/GenBank/DDBJ databases">
        <authorList>
            <person name="Varghese N."/>
            <person name="Submissions S."/>
        </authorList>
    </citation>
    <scope>NUCLEOTIDE SEQUENCE [LARGE SCALE GENOMIC DNA]</scope>
    <source>
        <strain evidence="5">S7</strain>
    </source>
</reference>
<organism evidence="4 5">
    <name type="scientific">Salibacterium halotolerans</name>
    <dbReference type="NCBI Taxonomy" id="1884432"/>
    <lineage>
        <taxon>Bacteria</taxon>
        <taxon>Bacillati</taxon>
        <taxon>Bacillota</taxon>
        <taxon>Bacilli</taxon>
        <taxon>Bacillales</taxon>
        <taxon>Bacillaceae</taxon>
    </lineage>
</organism>
<dbReference type="STRING" id="1884432.SAMN05518683_10277"/>
<dbReference type="InterPro" id="IPR002347">
    <property type="entry name" value="SDR_fam"/>
</dbReference>
<evidence type="ECO:0000256" key="2">
    <source>
        <dbReference type="ARBA" id="ARBA00023002"/>
    </source>
</evidence>
<dbReference type="Gene3D" id="3.40.50.720">
    <property type="entry name" value="NAD(P)-binding Rossmann-like Domain"/>
    <property type="match status" value="1"/>
</dbReference>
<name>A0A1I5M2W0_9BACI</name>
<gene>
    <name evidence="4" type="ORF">SAMN05518683_10277</name>
</gene>
<evidence type="ECO:0000256" key="3">
    <source>
        <dbReference type="RuleBase" id="RU000363"/>
    </source>
</evidence>
<dbReference type="GO" id="GO:0016491">
    <property type="term" value="F:oxidoreductase activity"/>
    <property type="evidence" value="ECO:0007669"/>
    <property type="project" value="UniProtKB-KW"/>
</dbReference>
<dbReference type="PANTHER" id="PTHR44196:SF1">
    <property type="entry name" value="DEHYDROGENASE_REDUCTASE SDR FAMILY MEMBER 7B"/>
    <property type="match status" value="1"/>
</dbReference>
<dbReference type="PRINTS" id="PR00080">
    <property type="entry name" value="SDRFAMILY"/>
</dbReference>
<protein>
    <recommendedName>
        <fullName evidence="6">Short-chain dehydrogenase</fullName>
    </recommendedName>
</protein>
<comment type="similarity">
    <text evidence="1 3">Belongs to the short-chain dehydrogenases/reductases (SDR) family.</text>
</comment>
<dbReference type="Pfam" id="PF00106">
    <property type="entry name" value="adh_short"/>
    <property type="match status" value="1"/>
</dbReference>
<dbReference type="PIRSF" id="PIRSF000126">
    <property type="entry name" value="11-beta-HSD1"/>
    <property type="match status" value="1"/>
</dbReference>
<dbReference type="InterPro" id="IPR020904">
    <property type="entry name" value="Sc_DH/Rdtase_CS"/>
</dbReference>
<evidence type="ECO:0008006" key="6">
    <source>
        <dbReference type="Google" id="ProtNLM"/>
    </source>
</evidence>
<evidence type="ECO:0000313" key="5">
    <source>
        <dbReference type="Proteomes" id="UP000198892"/>
    </source>
</evidence>
<evidence type="ECO:0000313" key="4">
    <source>
        <dbReference type="EMBL" id="SFP03892.1"/>
    </source>
</evidence>
<dbReference type="EMBL" id="FOXD01000002">
    <property type="protein sequence ID" value="SFP03892.1"/>
    <property type="molecule type" value="Genomic_DNA"/>
</dbReference>